<comment type="similarity">
    <text evidence="2">Belongs to the oxygen-dependent FAD-linked oxidoreductase family.</text>
</comment>
<dbReference type="Gene3D" id="3.30.43.10">
    <property type="entry name" value="Uridine Diphospho-n-acetylenolpyruvylglucosamine Reductase, domain 2"/>
    <property type="match status" value="1"/>
</dbReference>
<dbReference type="PANTHER" id="PTHR42973:SF39">
    <property type="entry name" value="FAD-BINDING PCMH-TYPE DOMAIN-CONTAINING PROTEIN"/>
    <property type="match status" value="1"/>
</dbReference>
<dbReference type="Proteomes" id="UP001284601">
    <property type="component" value="Unassembled WGS sequence"/>
</dbReference>
<accession>A0ABU4HVF4</accession>
<evidence type="ECO:0000259" key="6">
    <source>
        <dbReference type="PROSITE" id="PS51387"/>
    </source>
</evidence>
<dbReference type="InterPro" id="IPR016167">
    <property type="entry name" value="FAD-bd_PCMH_sub1"/>
</dbReference>
<dbReference type="Gene3D" id="3.30.465.10">
    <property type="match status" value="1"/>
</dbReference>
<dbReference type="Gene3D" id="3.40.462.20">
    <property type="match status" value="1"/>
</dbReference>
<reference evidence="7 8" key="2">
    <citation type="submission" date="2023-10" db="EMBL/GenBank/DDBJ databases">
        <authorList>
            <person name="Han X.F."/>
        </authorList>
    </citation>
    <scope>NUCLEOTIDE SEQUENCE [LARGE SCALE GENOMIC DNA]</scope>
    <source>
        <strain evidence="7 8">KCTC 39840</strain>
    </source>
</reference>
<gene>
    <name evidence="7" type="ORF">R7226_22805</name>
</gene>
<evidence type="ECO:0000256" key="3">
    <source>
        <dbReference type="ARBA" id="ARBA00022630"/>
    </source>
</evidence>
<evidence type="ECO:0000313" key="7">
    <source>
        <dbReference type="EMBL" id="MDW5597195.1"/>
    </source>
</evidence>
<dbReference type="Pfam" id="PF01565">
    <property type="entry name" value="FAD_binding_4"/>
    <property type="match status" value="1"/>
</dbReference>
<dbReference type="PROSITE" id="PS51387">
    <property type="entry name" value="FAD_PCMH"/>
    <property type="match status" value="1"/>
</dbReference>
<evidence type="ECO:0000256" key="4">
    <source>
        <dbReference type="ARBA" id="ARBA00022827"/>
    </source>
</evidence>
<dbReference type="InterPro" id="IPR012951">
    <property type="entry name" value="BBE"/>
</dbReference>
<dbReference type="PANTHER" id="PTHR42973">
    <property type="entry name" value="BINDING OXIDOREDUCTASE, PUTATIVE (AFU_ORTHOLOGUE AFUA_1G17690)-RELATED"/>
    <property type="match status" value="1"/>
</dbReference>
<dbReference type="EMBL" id="JAWSTH010000078">
    <property type="protein sequence ID" value="MDW5597195.1"/>
    <property type="molecule type" value="Genomic_DNA"/>
</dbReference>
<evidence type="ECO:0000256" key="2">
    <source>
        <dbReference type="ARBA" id="ARBA00005466"/>
    </source>
</evidence>
<dbReference type="InterPro" id="IPR036318">
    <property type="entry name" value="FAD-bd_PCMH-like_sf"/>
</dbReference>
<dbReference type="Pfam" id="PF08031">
    <property type="entry name" value="BBE"/>
    <property type="match status" value="1"/>
</dbReference>
<evidence type="ECO:0000256" key="1">
    <source>
        <dbReference type="ARBA" id="ARBA00001974"/>
    </source>
</evidence>
<keyword evidence="3" id="KW-0285">Flavoprotein</keyword>
<keyword evidence="8" id="KW-1185">Reference proteome</keyword>
<dbReference type="RefSeq" id="WP_318599659.1">
    <property type="nucleotide sequence ID" value="NZ_JAWSTH010000078.1"/>
</dbReference>
<proteinExistence type="inferred from homology"/>
<keyword evidence="4" id="KW-0274">FAD</keyword>
<dbReference type="InterPro" id="IPR016169">
    <property type="entry name" value="FAD-bd_PCMH_sub2"/>
</dbReference>
<protein>
    <submittedName>
        <fullName evidence="7">FAD-binding oxidoreductase</fullName>
    </submittedName>
</protein>
<dbReference type="InterPro" id="IPR016166">
    <property type="entry name" value="FAD-bd_PCMH"/>
</dbReference>
<evidence type="ECO:0000256" key="5">
    <source>
        <dbReference type="ARBA" id="ARBA00023002"/>
    </source>
</evidence>
<comment type="caution">
    <text evidence="7">The sequence shown here is derived from an EMBL/GenBank/DDBJ whole genome shotgun (WGS) entry which is preliminary data.</text>
</comment>
<name>A0ABU4HVF4_9ACTN</name>
<keyword evidence="5" id="KW-0560">Oxidoreductase</keyword>
<organism evidence="7 8">
    <name type="scientific">Conexibacter stalactiti</name>
    <dbReference type="NCBI Taxonomy" id="1940611"/>
    <lineage>
        <taxon>Bacteria</taxon>
        <taxon>Bacillati</taxon>
        <taxon>Actinomycetota</taxon>
        <taxon>Thermoleophilia</taxon>
        <taxon>Solirubrobacterales</taxon>
        <taxon>Conexibacteraceae</taxon>
        <taxon>Conexibacter</taxon>
    </lineage>
</organism>
<reference evidence="8" key="1">
    <citation type="submission" date="2023-07" db="EMBL/GenBank/DDBJ databases">
        <title>Conexibacter stalactiti sp. nov., isolated from stalactites in a lava cave and emended description of the genus Conexibacter.</title>
        <authorList>
            <person name="Lee S.D."/>
        </authorList>
    </citation>
    <scope>NUCLEOTIDE SEQUENCE [LARGE SCALE GENOMIC DNA]</scope>
    <source>
        <strain evidence="8">KCTC 39840</strain>
    </source>
</reference>
<feature type="domain" description="FAD-binding PCMH-type" evidence="6">
    <location>
        <begin position="40"/>
        <end position="210"/>
    </location>
</feature>
<dbReference type="InterPro" id="IPR050416">
    <property type="entry name" value="FAD-linked_Oxidoreductase"/>
</dbReference>
<comment type="cofactor">
    <cofactor evidence="1">
        <name>FAD</name>
        <dbReference type="ChEBI" id="CHEBI:57692"/>
    </cofactor>
</comment>
<dbReference type="InterPro" id="IPR006094">
    <property type="entry name" value="Oxid_FAD_bind_N"/>
</dbReference>
<dbReference type="SUPFAM" id="SSF56176">
    <property type="entry name" value="FAD-binding/transporter-associated domain-like"/>
    <property type="match status" value="1"/>
</dbReference>
<sequence>MTGTVGDSALQELRGALAGRLLRPGDAGYDDARSLFNAMVDVRPAAIAQCTDVTDVRTAIAHGRAHGIPTAVRSGGHSVAGSSTVEDGLVIDVRALKGVTVDPQARTARCGAGVTWGEFDAVTQQHGLATTGGRVSTTGVAGLTLGGGSGWLERKHGLSCDNLRAVELVTADGEHLRASADEHPELFWALHGGGGNFGVATAFEFDLHPVGPEVIAGLMLWPGERGSEVTQLLRAEIEGGAPEELALAVVYLTGPPEPFVPESLRGRLCCGLAFLWAGDDHAAGLAQAEPFRALGPAVDLVGPMPYTQFQSMIDDPPGLRNYWTGDYLDALPDEALDLFVENSERMPVPSACQAILFPWGGAVARNGGEGTPMAKREATWVCHPFALWEQAADDAAHISWARAASADLKRFASGGVYLNFIGDEGSGRVRAAFGESYDRLARVKATYDPDNFFHFNQNIEPASAQPTA</sequence>
<evidence type="ECO:0000313" key="8">
    <source>
        <dbReference type="Proteomes" id="UP001284601"/>
    </source>
</evidence>